<evidence type="ECO:0000313" key="1">
    <source>
        <dbReference type="EMBL" id="MPM75009.1"/>
    </source>
</evidence>
<evidence type="ECO:0008006" key="2">
    <source>
        <dbReference type="Google" id="ProtNLM"/>
    </source>
</evidence>
<accession>A0A645CDJ0</accession>
<organism evidence="1">
    <name type="scientific">bioreactor metagenome</name>
    <dbReference type="NCBI Taxonomy" id="1076179"/>
    <lineage>
        <taxon>unclassified sequences</taxon>
        <taxon>metagenomes</taxon>
        <taxon>ecological metagenomes</taxon>
    </lineage>
</organism>
<proteinExistence type="predicted"/>
<sequence>MDKIYKIPKYNKELYLGGTLMKDLKNFIKPIIFLTLGLLLLSLVRNVDFASMMTKIQNNIQEGLKVVKVTDEKSQINDENLIIKFKVPSIHYDNKDVEKSINAYIKKNIKEYINVQRQINKMNTYGEKKAINITYSVVFEDENIINIIIEKNTTWGQKDYKLEKDSYIFNLKTGERVYLDEFLKGNDDYSIVITETIQKVINEKHPLYGNLNIDKNTNYYIEDRYINIYFNPYKQSQDDTQYEFKIPYDVFKNKIEAFNNFFFNFC</sequence>
<dbReference type="Gene3D" id="3.30.565.40">
    <property type="entry name" value="Fervidobacterium nodosum Rt17-B1 like"/>
    <property type="match status" value="1"/>
</dbReference>
<protein>
    <recommendedName>
        <fullName evidence="2">DUF3298 domain-containing protein</fullName>
    </recommendedName>
</protein>
<dbReference type="AlphaFoldDB" id="A0A645CDJ0"/>
<dbReference type="EMBL" id="VSSQ01026345">
    <property type="protein sequence ID" value="MPM75009.1"/>
    <property type="molecule type" value="Genomic_DNA"/>
</dbReference>
<reference evidence="1" key="1">
    <citation type="submission" date="2019-08" db="EMBL/GenBank/DDBJ databases">
        <authorList>
            <person name="Kucharzyk K."/>
            <person name="Murdoch R.W."/>
            <person name="Higgins S."/>
            <person name="Loffler F."/>
        </authorList>
    </citation>
    <scope>NUCLEOTIDE SEQUENCE</scope>
</reference>
<gene>
    <name evidence="1" type="ORF">SDC9_122000</name>
</gene>
<comment type="caution">
    <text evidence="1">The sequence shown here is derived from an EMBL/GenBank/DDBJ whole genome shotgun (WGS) entry which is preliminary data.</text>
</comment>
<name>A0A645CDJ0_9ZZZZ</name>